<reference evidence="4 5" key="1">
    <citation type="submission" date="2021-07" db="EMBL/GenBank/DDBJ databases">
        <title>Complete genome sequence of nontuberculous Mycobacterium sp. TY59.</title>
        <authorList>
            <person name="Fukushima K."/>
        </authorList>
    </citation>
    <scope>NUCLEOTIDE SEQUENCE [LARGE SCALE GENOMIC DNA]</scope>
    <source>
        <strain evidence="4 5">TY59</strain>
    </source>
</reference>
<feature type="transmembrane region" description="Helical" evidence="2">
    <location>
        <begin position="105"/>
        <end position="130"/>
    </location>
</feature>
<feature type="transmembrane region" description="Helical" evidence="2">
    <location>
        <begin position="177"/>
        <end position="200"/>
    </location>
</feature>
<dbReference type="RefSeq" id="WP_221043369.1">
    <property type="nucleotide sequence ID" value="NZ_AP024828.1"/>
</dbReference>
<feature type="region of interest" description="Disordered" evidence="1">
    <location>
        <begin position="369"/>
        <end position="389"/>
    </location>
</feature>
<sequence length="389" mass="42555">MSADPKLPDANYIADGRPQRARTGGRTLAQVFDTRNNALNVWRLVLASGVILEHSWPLTGRKLHPPVEQFLTQGWVDGFFVISGFLITGSWVRNPRLREYFVARVLRIFPGLWVCLAVVAFVIAPIAVAIQGGSAVKLLLSPAPITYVLNNAVFNVYHAGIDGTPKHVPFPGVWDGVLWTLVFELICYVAVAVAGVAGLLNRRWPAPVVFTLFLVSSVLVSYPVETAPTVVQMVTRFSLVFAAGAVLHEFRDVIPARWSLVALNAVIVVVAGLLVPNYRILAALPLAYAVVVSGALIHDKRLRLRTDLSYGVYIYAWPMQQFLVICGLAFLHPLAFAVVAAIATLPLAALSWFLVEKRALSLKSRFKRRRRGPDDSGVGAQPKADAHGQ</sequence>
<evidence type="ECO:0000313" key="4">
    <source>
        <dbReference type="EMBL" id="BCZ24983.1"/>
    </source>
</evidence>
<proteinExistence type="predicted"/>
<feature type="transmembrane region" description="Helical" evidence="2">
    <location>
        <begin position="280"/>
        <end position="298"/>
    </location>
</feature>
<gene>
    <name evidence="4" type="ORF">MTY59_48380</name>
</gene>
<evidence type="ECO:0000259" key="3">
    <source>
        <dbReference type="Pfam" id="PF01757"/>
    </source>
</evidence>
<protein>
    <submittedName>
        <fullName evidence="4">Acyltransferase</fullName>
    </submittedName>
</protein>
<feature type="domain" description="Acyltransferase 3" evidence="3">
    <location>
        <begin position="36"/>
        <end position="350"/>
    </location>
</feature>
<dbReference type="GO" id="GO:0016746">
    <property type="term" value="F:acyltransferase activity"/>
    <property type="evidence" value="ECO:0007669"/>
    <property type="project" value="UniProtKB-KW"/>
</dbReference>
<keyword evidence="4" id="KW-0012">Acyltransferase</keyword>
<keyword evidence="5" id="KW-1185">Reference proteome</keyword>
<keyword evidence="2" id="KW-0812">Transmembrane</keyword>
<feature type="transmembrane region" description="Helical" evidence="2">
    <location>
        <begin position="336"/>
        <end position="355"/>
    </location>
</feature>
<feature type="transmembrane region" description="Helical" evidence="2">
    <location>
        <begin position="310"/>
        <end position="330"/>
    </location>
</feature>
<dbReference type="InterPro" id="IPR050879">
    <property type="entry name" value="Acyltransferase_3"/>
</dbReference>
<evidence type="ECO:0000256" key="1">
    <source>
        <dbReference type="SAM" id="MobiDB-lite"/>
    </source>
</evidence>
<feature type="transmembrane region" description="Helical" evidence="2">
    <location>
        <begin position="75"/>
        <end position="93"/>
    </location>
</feature>
<dbReference type="InterPro" id="IPR002656">
    <property type="entry name" value="Acyl_transf_3_dom"/>
</dbReference>
<feature type="transmembrane region" description="Helical" evidence="2">
    <location>
        <begin position="254"/>
        <end position="274"/>
    </location>
</feature>
<feature type="transmembrane region" description="Helical" evidence="2">
    <location>
        <begin position="207"/>
        <end position="224"/>
    </location>
</feature>
<organism evidence="4 5">
    <name type="scientific">Mycobacterium senriense</name>
    <dbReference type="NCBI Taxonomy" id="2775496"/>
    <lineage>
        <taxon>Bacteria</taxon>
        <taxon>Bacillati</taxon>
        <taxon>Actinomycetota</taxon>
        <taxon>Actinomycetes</taxon>
        <taxon>Mycobacteriales</taxon>
        <taxon>Mycobacteriaceae</taxon>
        <taxon>Mycobacterium</taxon>
        <taxon>Mycobacterium avium complex (MAC)</taxon>
    </lineage>
</organism>
<dbReference type="EMBL" id="AP024828">
    <property type="protein sequence ID" value="BCZ24983.1"/>
    <property type="molecule type" value="Genomic_DNA"/>
</dbReference>
<dbReference type="Pfam" id="PF01757">
    <property type="entry name" value="Acyl_transf_3"/>
    <property type="match status" value="1"/>
</dbReference>
<name>A0ABM7SWR6_9MYCO</name>
<dbReference type="PANTHER" id="PTHR23028:SF53">
    <property type="entry name" value="ACYL_TRANSF_3 DOMAIN-CONTAINING PROTEIN"/>
    <property type="match status" value="1"/>
</dbReference>
<dbReference type="PANTHER" id="PTHR23028">
    <property type="entry name" value="ACETYLTRANSFERASE"/>
    <property type="match status" value="1"/>
</dbReference>
<keyword evidence="4" id="KW-0808">Transferase</keyword>
<accession>A0ABM7SWR6</accession>
<evidence type="ECO:0000256" key="2">
    <source>
        <dbReference type="SAM" id="Phobius"/>
    </source>
</evidence>
<dbReference type="Proteomes" id="UP000826012">
    <property type="component" value="Chromosome"/>
</dbReference>
<evidence type="ECO:0000313" key="5">
    <source>
        <dbReference type="Proteomes" id="UP000826012"/>
    </source>
</evidence>
<feature type="transmembrane region" description="Helical" evidence="2">
    <location>
        <begin position="230"/>
        <end position="247"/>
    </location>
</feature>
<keyword evidence="2" id="KW-0472">Membrane</keyword>
<keyword evidence="2" id="KW-1133">Transmembrane helix</keyword>